<evidence type="ECO:0000313" key="2">
    <source>
        <dbReference type="EMBL" id="EEG10325.1"/>
    </source>
</evidence>
<evidence type="ECO:0000259" key="1">
    <source>
        <dbReference type="Pfam" id="PF09664"/>
    </source>
</evidence>
<dbReference type="Proteomes" id="UP000003165">
    <property type="component" value="Unassembled WGS sequence"/>
</dbReference>
<dbReference type="SUPFAM" id="SSF56726">
    <property type="entry name" value="DNA topoisomerase IV, alpha subunit"/>
    <property type="match status" value="1"/>
</dbReference>
<keyword evidence="3" id="KW-1185">Reference proteome</keyword>
<dbReference type="InterPro" id="IPR024465">
    <property type="entry name" value="DUF2399"/>
</dbReference>
<dbReference type="Gene3D" id="3.40.1360.10">
    <property type="match status" value="1"/>
</dbReference>
<feature type="domain" description="DUF2399" evidence="1">
    <location>
        <begin position="261"/>
        <end position="399"/>
    </location>
</feature>
<evidence type="ECO:0000313" key="3">
    <source>
        <dbReference type="Proteomes" id="UP000003165"/>
    </source>
</evidence>
<gene>
    <name evidence="2" type="ORF">FuraDRAFT_0307</name>
</gene>
<dbReference type="GO" id="GO:0003677">
    <property type="term" value="F:DNA binding"/>
    <property type="evidence" value="ECO:0007669"/>
    <property type="project" value="InterPro"/>
</dbReference>
<protein>
    <recommendedName>
        <fullName evidence="1">DUF2399 domain-containing protein</fullName>
    </recommendedName>
</protein>
<proteinExistence type="predicted"/>
<dbReference type="eggNOG" id="ENOG5032VEI">
    <property type="taxonomic scope" value="Bacteria"/>
</dbReference>
<sequence length="407" mass="44051">MSRWLALIDPDHVARTPLGVRGHNLLLTPRGEPRPVLLGAEEALLIGTWLGSRASRVRWSTLMAATANPGLAEDLLRRLLEAGWCEIELHAEAGLRQSPLQPFWVSWRDMYGLRSLAGLVDPREQAETVALWRGWQPRNAELAGLADSLGSRLPTSTLERRLKLAQALDAWLSAGQWGSERQFSQHAFGRSKAFNAGDRDWLAGHGIELEACGISAHTPHLFLSGPLTLVAGAEPLASANLLGQGVALAPEALLAVTALQGSVRGVRVVQNLSVFEGLTRAAQPFLTVWVPGYPHRRWRAAVGHLLALLRLPLQVGCDLDPAGIAIALQVGAVAEQAGCAWQPWKMEAEALTLANGAQPLTEQDAVRLSRLEGSALPPPLAKLAEAIRERQHKVEQEGLFLERGSEA</sequence>
<name>B9YYX2_9NEIS</name>
<organism evidence="2 3">
    <name type="scientific">Pseudogulbenkiania ferrooxidans 2002</name>
    <dbReference type="NCBI Taxonomy" id="279714"/>
    <lineage>
        <taxon>Bacteria</taxon>
        <taxon>Pseudomonadati</taxon>
        <taxon>Pseudomonadota</taxon>
        <taxon>Betaproteobacteria</taxon>
        <taxon>Neisseriales</taxon>
        <taxon>Chromobacteriaceae</taxon>
        <taxon>Pseudogulbenkiania</taxon>
    </lineage>
</organism>
<reference evidence="2 3" key="1">
    <citation type="submission" date="2009-02" db="EMBL/GenBank/DDBJ databases">
        <title>Sequencing of the draft genome and assembly of Lutiella nitroferrum 2002.</title>
        <authorList>
            <consortium name="US DOE Joint Genome Institute (JGI-PGF)"/>
            <person name="Lucas S."/>
            <person name="Copeland A."/>
            <person name="Lapidus A."/>
            <person name="Glavina del Rio T."/>
            <person name="Tice H."/>
            <person name="Bruce D."/>
            <person name="Goodwin L."/>
            <person name="Pitluck S."/>
            <person name="Larimer F."/>
            <person name="Land M.L."/>
            <person name="Hauser L."/>
            <person name="Coates J.D."/>
        </authorList>
    </citation>
    <scope>NUCLEOTIDE SEQUENCE [LARGE SCALE GENOMIC DNA]</scope>
    <source>
        <strain evidence="2 3">2002</strain>
    </source>
</reference>
<accession>B9YYX2</accession>
<dbReference type="RefSeq" id="WP_008952327.1">
    <property type="nucleotide sequence ID" value="NZ_ACIS01000001.1"/>
</dbReference>
<dbReference type="InterPro" id="IPR036078">
    <property type="entry name" value="Spo11/TopoVI_A_sf"/>
</dbReference>
<dbReference type="EMBL" id="ACIS01000001">
    <property type="protein sequence ID" value="EEG10325.1"/>
    <property type="molecule type" value="Genomic_DNA"/>
</dbReference>
<dbReference type="AlphaFoldDB" id="B9YYX2"/>
<dbReference type="Pfam" id="PF09664">
    <property type="entry name" value="DUF2399"/>
    <property type="match status" value="1"/>
</dbReference>
<comment type="caution">
    <text evidence="2">The sequence shown here is derived from an EMBL/GenBank/DDBJ whole genome shotgun (WGS) entry which is preliminary data.</text>
</comment>
<dbReference type="GO" id="GO:0005694">
    <property type="term" value="C:chromosome"/>
    <property type="evidence" value="ECO:0007669"/>
    <property type="project" value="InterPro"/>
</dbReference>